<proteinExistence type="predicted"/>
<dbReference type="HOGENOM" id="CLU_1252915_0_0_9"/>
<feature type="domain" description="Condensation" evidence="1">
    <location>
        <begin position="13"/>
        <end position="86"/>
    </location>
</feature>
<reference evidence="2 3" key="1">
    <citation type="submission" date="2012-04" db="EMBL/GenBank/DDBJ databases">
        <title>The Genome Sequence of Bacillus cereus VD048.</title>
        <authorList>
            <consortium name="The Broad Institute Genome Sequencing Platform"/>
            <consortium name="The Broad Institute Genome Sequencing Center for Infectious Disease"/>
            <person name="Feldgarden M."/>
            <person name="Van der Auwera G.A."/>
            <person name="Mahillon J."/>
            <person name="Duprez V."/>
            <person name="Timmery S."/>
            <person name="Mattelet C."/>
            <person name="Dierick K."/>
            <person name="Sun M."/>
            <person name="Yu Z."/>
            <person name="Zhu L."/>
            <person name="Hu X."/>
            <person name="Shank E.B."/>
            <person name="Swiecicka I."/>
            <person name="Hansen B.M."/>
            <person name="Andrup L."/>
            <person name="Young S.K."/>
            <person name="Zeng Q."/>
            <person name="Gargeya S."/>
            <person name="Fitzgerald M."/>
            <person name="Haas B."/>
            <person name="Abouelleil A."/>
            <person name="Alvarado L."/>
            <person name="Arachchi H.M."/>
            <person name="Berlin A."/>
            <person name="Chapman S.B."/>
            <person name="Goldberg J."/>
            <person name="Griggs A."/>
            <person name="Gujja S."/>
            <person name="Hansen M."/>
            <person name="Howarth C."/>
            <person name="Imamovic A."/>
            <person name="Larimer J."/>
            <person name="McCowen C."/>
            <person name="Montmayeur A."/>
            <person name="Murphy C."/>
            <person name="Neiman D."/>
            <person name="Pearson M."/>
            <person name="Priest M."/>
            <person name="Roberts A."/>
            <person name="Saif S."/>
            <person name="Shea T."/>
            <person name="Sisk P."/>
            <person name="Sykes S."/>
            <person name="Wortman J."/>
            <person name="Nusbaum C."/>
            <person name="Birren B."/>
        </authorList>
    </citation>
    <scope>NUCLEOTIDE SEQUENCE [LARGE SCALE GENOMIC DNA]</scope>
    <source>
        <strain evidence="2 3">VD048</strain>
    </source>
</reference>
<comment type="caution">
    <text evidence="2">The sequence shown here is derived from an EMBL/GenBank/DDBJ whole genome shotgun (WGS) entry which is preliminary data.</text>
</comment>
<name>J8I8I0_BACCE</name>
<dbReference type="Pfam" id="PF00668">
    <property type="entry name" value="Condensation"/>
    <property type="match status" value="1"/>
</dbReference>
<evidence type="ECO:0000313" key="2">
    <source>
        <dbReference type="EMBL" id="EJR36098.1"/>
    </source>
</evidence>
<evidence type="ECO:0000313" key="3">
    <source>
        <dbReference type="Proteomes" id="UP000006960"/>
    </source>
</evidence>
<dbReference type="SUPFAM" id="SSF52777">
    <property type="entry name" value="CoA-dependent acyltransferases"/>
    <property type="match status" value="1"/>
</dbReference>
<accession>J8I8I0</accession>
<protein>
    <recommendedName>
        <fullName evidence="1">Condensation domain-containing protein</fullName>
    </recommendedName>
</protein>
<dbReference type="EMBL" id="AHEU01000007">
    <property type="protein sequence ID" value="EJR36098.1"/>
    <property type="molecule type" value="Genomic_DNA"/>
</dbReference>
<dbReference type="Gene3D" id="3.30.559.30">
    <property type="entry name" value="Nonribosomal peptide synthetase, condensation domain"/>
    <property type="match status" value="2"/>
</dbReference>
<evidence type="ECO:0000259" key="1">
    <source>
        <dbReference type="Pfam" id="PF00668"/>
    </source>
</evidence>
<feature type="non-terminal residue" evidence="2">
    <location>
        <position position="222"/>
    </location>
</feature>
<dbReference type="AlphaFoldDB" id="J8I8I0"/>
<gene>
    <name evidence="2" type="ORF">IIG_01414</name>
</gene>
<dbReference type="GO" id="GO:0003824">
    <property type="term" value="F:catalytic activity"/>
    <property type="evidence" value="ECO:0007669"/>
    <property type="project" value="InterPro"/>
</dbReference>
<sequence length="222" mass="25485">MVNLVDRVVFSSQITLQTDHDREEFTSFTLGKQSISIAAATLKGLHQISQQVGVSQSTVLLAAYSVFIQRYSSQEELVICIVNTDRFELALFDSLGEISFRKLLEQLHTGFQKKANIQEWLWEKGSIPLLFQHIENEVGLDNRKLEGYDLYLLSSFAEEVANLTFYYNAELFEQDTIIRMLESFQVLLEGIVCNLGEQITRLPLLNETEQQQILVNWNNTQV</sequence>
<organism evidence="2 3">
    <name type="scientific">Bacillus cereus VD048</name>
    <dbReference type="NCBI Taxonomy" id="1053226"/>
    <lineage>
        <taxon>Bacteria</taxon>
        <taxon>Bacillati</taxon>
        <taxon>Bacillota</taxon>
        <taxon>Bacilli</taxon>
        <taxon>Bacillales</taxon>
        <taxon>Bacillaceae</taxon>
        <taxon>Bacillus</taxon>
        <taxon>Bacillus cereus group</taxon>
    </lineage>
</organism>
<dbReference type="RefSeq" id="WP_002165301.1">
    <property type="nucleotide sequence ID" value="NZ_JH792310.1"/>
</dbReference>
<dbReference type="InterPro" id="IPR001242">
    <property type="entry name" value="Condensation_dom"/>
</dbReference>
<dbReference type="Proteomes" id="UP000006960">
    <property type="component" value="Unassembled WGS sequence"/>
</dbReference>